<organism evidence="2 3">
    <name type="scientific">Achaetomium macrosporum</name>
    <dbReference type="NCBI Taxonomy" id="79813"/>
    <lineage>
        <taxon>Eukaryota</taxon>
        <taxon>Fungi</taxon>
        <taxon>Dikarya</taxon>
        <taxon>Ascomycota</taxon>
        <taxon>Pezizomycotina</taxon>
        <taxon>Sordariomycetes</taxon>
        <taxon>Sordariomycetidae</taxon>
        <taxon>Sordariales</taxon>
        <taxon>Chaetomiaceae</taxon>
        <taxon>Achaetomium</taxon>
    </lineage>
</organism>
<feature type="compositionally biased region" description="Low complexity" evidence="1">
    <location>
        <begin position="49"/>
        <end position="66"/>
    </location>
</feature>
<dbReference type="EMBL" id="MU860028">
    <property type="protein sequence ID" value="KAK4241079.1"/>
    <property type="molecule type" value="Genomic_DNA"/>
</dbReference>
<comment type="caution">
    <text evidence="2">The sequence shown here is derived from an EMBL/GenBank/DDBJ whole genome shotgun (WGS) entry which is preliminary data.</text>
</comment>
<proteinExistence type="predicted"/>
<gene>
    <name evidence="2" type="ORF">C8A03DRAFT_41478</name>
</gene>
<protein>
    <submittedName>
        <fullName evidence="2">Uncharacterized protein</fullName>
    </submittedName>
</protein>
<dbReference type="AlphaFoldDB" id="A0AAN7CFG7"/>
<name>A0AAN7CFG7_9PEZI</name>
<evidence type="ECO:0000313" key="2">
    <source>
        <dbReference type="EMBL" id="KAK4241079.1"/>
    </source>
</evidence>
<evidence type="ECO:0000256" key="1">
    <source>
        <dbReference type="SAM" id="MobiDB-lite"/>
    </source>
</evidence>
<accession>A0AAN7CFG7</accession>
<sequence>MSSTSATDQEAIIRPRIAVNPEQVAPNLEPKTTKSSGKSSHSKSRSRSKTTTDGSKTTKTTSTTSSGFAALAFENGNLDDSRARINRSRRTTSPPENAYRAYVHAVQTAPNEDSMIHISTKLLKDFDDNLQYTKVYNQGFNSFPADVGFNNGLSVPKPDLVEALQHPAFRPFPIKAELGGAAVLIDDPDSMTLPHLAGEWKGRGKDMEEARTQSAYSGAALMYGRNEALAYLDTPDPPGYAAVSTFTIDGTNINFFSHYAAPSGVEDEKLDYHQYPITFTNLVNSFEEFKRGRKQLRNLQETPGTSRTLCEIG</sequence>
<feature type="region of interest" description="Disordered" evidence="1">
    <location>
        <begin position="1"/>
        <end position="68"/>
    </location>
</feature>
<dbReference type="Proteomes" id="UP001303760">
    <property type="component" value="Unassembled WGS sequence"/>
</dbReference>
<reference evidence="2" key="2">
    <citation type="submission" date="2023-05" db="EMBL/GenBank/DDBJ databases">
        <authorList>
            <consortium name="Lawrence Berkeley National Laboratory"/>
            <person name="Steindorff A."/>
            <person name="Hensen N."/>
            <person name="Bonometti L."/>
            <person name="Westerberg I."/>
            <person name="Brannstrom I.O."/>
            <person name="Guillou S."/>
            <person name="Cros-Aarteil S."/>
            <person name="Calhoun S."/>
            <person name="Haridas S."/>
            <person name="Kuo A."/>
            <person name="Mondo S."/>
            <person name="Pangilinan J."/>
            <person name="Riley R."/>
            <person name="Labutti K."/>
            <person name="Andreopoulos B."/>
            <person name="Lipzen A."/>
            <person name="Chen C."/>
            <person name="Yanf M."/>
            <person name="Daum C."/>
            <person name="Ng V."/>
            <person name="Clum A."/>
            <person name="Ohm R."/>
            <person name="Martin F."/>
            <person name="Silar P."/>
            <person name="Natvig D."/>
            <person name="Lalanne C."/>
            <person name="Gautier V."/>
            <person name="Ament-Velasquez S.L."/>
            <person name="Kruys A."/>
            <person name="Hutchinson M.I."/>
            <person name="Powell A.J."/>
            <person name="Barry K."/>
            <person name="Miller A.N."/>
            <person name="Grigoriev I.V."/>
            <person name="Debuchy R."/>
            <person name="Gladieux P."/>
            <person name="Thoren M.H."/>
            <person name="Johannesson H."/>
        </authorList>
    </citation>
    <scope>NUCLEOTIDE SEQUENCE</scope>
    <source>
        <strain evidence="2">CBS 532.94</strain>
    </source>
</reference>
<reference evidence="2" key="1">
    <citation type="journal article" date="2023" name="Mol. Phylogenet. Evol.">
        <title>Genome-scale phylogeny and comparative genomics of the fungal order Sordariales.</title>
        <authorList>
            <person name="Hensen N."/>
            <person name="Bonometti L."/>
            <person name="Westerberg I."/>
            <person name="Brannstrom I.O."/>
            <person name="Guillou S."/>
            <person name="Cros-Aarteil S."/>
            <person name="Calhoun S."/>
            <person name="Haridas S."/>
            <person name="Kuo A."/>
            <person name="Mondo S."/>
            <person name="Pangilinan J."/>
            <person name="Riley R."/>
            <person name="LaButti K."/>
            <person name="Andreopoulos B."/>
            <person name="Lipzen A."/>
            <person name="Chen C."/>
            <person name="Yan M."/>
            <person name="Daum C."/>
            <person name="Ng V."/>
            <person name="Clum A."/>
            <person name="Steindorff A."/>
            <person name="Ohm R.A."/>
            <person name="Martin F."/>
            <person name="Silar P."/>
            <person name="Natvig D.O."/>
            <person name="Lalanne C."/>
            <person name="Gautier V."/>
            <person name="Ament-Velasquez S.L."/>
            <person name="Kruys A."/>
            <person name="Hutchinson M.I."/>
            <person name="Powell A.J."/>
            <person name="Barry K."/>
            <person name="Miller A.N."/>
            <person name="Grigoriev I.V."/>
            <person name="Debuchy R."/>
            <person name="Gladieux P."/>
            <person name="Hiltunen Thoren M."/>
            <person name="Johannesson H."/>
        </authorList>
    </citation>
    <scope>NUCLEOTIDE SEQUENCE</scope>
    <source>
        <strain evidence="2">CBS 532.94</strain>
    </source>
</reference>
<keyword evidence="3" id="KW-1185">Reference proteome</keyword>
<evidence type="ECO:0000313" key="3">
    <source>
        <dbReference type="Proteomes" id="UP001303760"/>
    </source>
</evidence>